<feature type="signal peptide" evidence="2">
    <location>
        <begin position="1"/>
        <end position="16"/>
    </location>
</feature>
<organism evidence="3 4">
    <name type="scientific">Rotaria socialis</name>
    <dbReference type="NCBI Taxonomy" id="392032"/>
    <lineage>
        <taxon>Eukaryota</taxon>
        <taxon>Metazoa</taxon>
        <taxon>Spiralia</taxon>
        <taxon>Gnathifera</taxon>
        <taxon>Rotifera</taxon>
        <taxon>Eurotatoria</taxon>
        <taxon>Bdelloidea</taxon>
        <taxon>Philodinida</taxon>
        <taxon>Philodinidae</taxon>
        <taxon>Rotaria</taxon>
    </lineage>
</organism>
<dbReference type="EMBL" id="CAJOBS010003135">
    <property type="protein sequence ID" value="CAF4846617.1"/>
    <property type="molecule type" value="Genomic_DNA"/>
</dbReference>
<evidence type="ECO:0000256" key="1">
    <source>
        <dbReference type="SAM" id="MobiDB-lite"/>
    </source>
</evidence>
<evidence type="ECO:0000313" key="3">
    <source>
        <dbReference type="EMBL" id="CAF4846617.1"/>
    </source>
</evidence>
<name>A0A821RSJ0_9BILA</name>
<dbReference type="Proteomes" id="UP000663838">
    <property type="component" value="Unassembled WGS sequence"/>
</dbReference>
<keyword evidence="2" id="KW-0732">Signal</keyword>
<feature type="non-terminal residue" evidence="3">
    <location>
        <position position="1"/>
    </location>
</feature>
<dbReference type="AlphaFoldDB" id="A0A821RSJ0"/>
<proteinExistence type="predicted"/>
<evidence type="ECO:0000313" key="4">
    <source>
        <dbReference type="Proteomes" id="UP000663838"/>
    </source>
</evidence>
<feature type="region of interest" description="Disordered" evidence="1">
    <location>
        <begin position="32"/>
        <end position="66"/>
    </location>
</feature>
<accession>A0A821RSJ0</accession>
<gene>
    <name evidence="3" type="ORF">TOA249_LOCUS26534</name>
</gene>
<feature type="compositionally biased region" description="Polar residues" evidence="1">
    <location>
        <begin position="36"/>
        <end position="48"/>
    </location>
</feature>
<feature type="compositionally biased region" description="Low complexity" evidence="1">
    <location>
        <begin position="49"/>
        <end position="66"/>
    </location>
</feature>
<sequence length="66" mass="6563">MLTVLTIFICLVAVSGDIPAGSQCQPSTCGARAAPCSTNSDSPATTRNTTSSPVSSISSTVVTSIT</sequence>
<feature type="chain" id="PRO_5032539392" evidence="2">
    <location>
        <begin position="17"/>
        <end position="66"/>
    </location>
</feature>
<reference evidence="3" key="1">
    <citation type="submission" date="2021-02" db="EMBL/GenBank/DDBJ databases">
        <authorList>
            <person name="Nowell W R."/>
        </authorList>
    </citation>
    <scope>NUCLEOTIDE SEQUENCE</scope>
</reference>
<comment type="caution">
    <text evidence="3">The sequence shown here is derived from an EMBL/GenBank/DDBJ whole genome shotgun (WGS) entry which is preliminary data.</text>
</comment>
<protein>
    <submittedName>
        <fullName evidence="3">Uncharacterized protein</fullName>
    </submittedName>
</protein>
<evidence type="ECO:0000256" key="2">
    <source>
        <dbReference type="SAM" id="SignalP"/>
    </source>
</evidence>